<dbReference type="PIRSF" id="PIRSF005822">
    <property type="entry name" value="NDUA2"/>
    <property type="match status" value="1"/>
</dbReference>
<comment type="similarity">
    <text evidence="3">Belongs to the complex I NDUFA2 subunit family.</text>
</comment>
<evidence type="ECO:0000256" key="3">
    <source>
        <dbReference type="ARBA" id="ARBA00008939"/>
    </source>
</evidence>
<comment type="function">
    <text evidence="1">Accessory subunit of the mitochondrial membrane respiratory chain NADH dehydrogenase (Complex I), that is believed not to be involved in catalysis. Complex I functions in the transfer of electrons from NADH to the respiratory chain. The immediate electron acceptor for the enzyme is believed to be ubiquinone.</text>
</comment>
<dbReference type="OrthoDB" id="10250268at2759"/>
<dbReference type="AlphaFoldDB" id="A0A0J9X4A3"/>
<evidence type="ECO:0000256" key="8">
    <source>
        <dbReference type="ARBA" id="ARBA00023128"/>
    </source>
</evidence>
<dbReference type="InterPro" id="IPR036249">
    <property type="entry name" value="Thioredoxin-like_sf"/>
</dbReference>
<dbReference type="Gene3D" id="3.40.30.10">
    <property type="entry name" value="Glutaredoxin"/>
    <property type="match status" value="1"/>
</dbReference>
<dbReference type="SUPFAM" id="SSF52833">
    <property type="entry name" value="Thioredoxin-like"/>
    <property type="match status" value="1"/>
</dbReference>
<accession>A0A0J9X4A3</accession>
<dbReference type="STRING" id="1173061.A0A0J9X4A3"/>
<evidence type="ECO:0000313" key="12">
    <source>
        <dbReference type="EMBL" id="KAF5103933.1"/>
    </source>
</evidence>
<name>A0A0J9X4A3_GEOCN</name>
<dbReference type="Pfam" id="PF05047">
    <property type="entry name" value="L51_S25_CI-B8"/>
    <property type="match status" value="1"/>
</dbReference>
<dbReference type="Proteomes" id="UP000750522">
    <property type="component" value="Unassembled WGS sequence"/>
</dbReference>
<evidence type="ECO:0000259" key="10">
    <source>
        <dbReference type="SMART" id="SM00916"/>
    </source>
</evidence>
<dbReference type="GO" id="GO:0005743">
    <property type="term" value="C:mitochondrial inner membrane"/>
    <property type="evidence" value="ECO:0007669"/>
    <property type="project" value="UniProtKB-SubCell"/>
</dbReference>
<sequence length="93" mass="10725">MSARFVFPKALKELRFHFSQTGEASVPLRQFLTKNYPAFKQENPTTPVLIREAFGVRPAAFARFEYGKESKVHLDGINEEQIEKTLNLLINQK</sequence>
<evidence type="ECO:0000313" key="13">
    <source>
        <dbReference type="Proteomes" id="UP000242525"/>
    </source>
</evidence>
<dbReference type="EMBL" id="QQZK01000016">
    <property type="protein sequence ID" value="KAF5103933.1"/>
    <property type="molecule type" value="Genomic_DNA"/>
</dbReference>
<keyword evidence="7" id="KW-0249">Electron transport</keyword>
<keyword evidence="6" id="KW-0999">Mitochondrion inner membrane</keyword>
<keyword evidence="9" id="KW-0472">Membrane</keyword>
<dbReference type="InterPro" id="IPR007741">
    <property type="entry name" value="Ribosomal_mL43/mS25/NADH_DH"/>
</dbReference>
<evidence type="ECO:0000256" key="5">
    <source>
        <dbReference type="ARBA" id="ARBA00022660"/>
    </source>
</evidence>
<dbReference type="PANTHER" id="PTHR12878:SF0">
    <property type="entry name" value="NADH DEHYDROGENASE [UBIQUINONE] 1 ALPHA SUBCOMPLEX SUBUNIT 2"/>
    <property type="match status" value="1"/>
</dbReference>
<dbReference type="SMART" id="SM00916">
    <property type="entry name" value="L51_S25_CI-B8"/>
    <property type="match status" value="1"/>
</dbReference>
<dbReference type="Proteomes" id="UP000242525">
    <property type="component" value="Unassembled WGS sequence"/>
</dbReference>
<reference evidence="12" key="3">
    <citation type="submission" date="2020-01" db="EMBL/GenBank/DDBJ databases">
        <authorList>
            <person name="Perkins V."/>
            <person name="Lessard M.-H."/>
            <person name="Dugat-Bony E."/>
            <person name="Frenette M."/>
            <person name="Labrie S."/>
        </authorList>
    </citation>
    <scope>NUCLEOTIDE SEQUENCE</scope>
    <source>
        <strain evidence="12">LMA-70</strain>
    </source>
</reference>
<reference evidence="11 13" key="1">
    <citation type="submission" date="2014-03" db="EMBL/GenBank/DDBJ databases">
        <authorList>
            <person name="Casaregola S."/>
        </authorList>
    </citation>
    <scope>NUCLEOTIDE SEQUENCE [LARGE SCALE GENOMIC DNA]</scope>
    <source>
        <strain evidence="11 13">CLIB 918</strain>
    </source>
</reference>
<evidence type="ECO:0000313" key="11">
    <source>
        <dbReference type="EMBL" id="CDO52239.1"/>
    </source>
</evidence>
<organism evidence="11 13">
    <name type="scientific">Geotrichum candidum</name>
    <name type="common">Oospora lactis</name>
    <name type="synonym">Dipodascus geotrichum</name>
    <dbReference type="NCBI Taxonomy" id="1173061"/>
    <lineage>
        <taxon>Eukaryota</taxon>
        <taxon>Fungi</taxon>
        <taxon>Dikarya</taxon>
        <taxon>Ascomycota</taxon>
        <taxon>Saccharomycotina</taxon>
        <taxon>Dipodascomycetes</taxon>
        <taxon>Dipodascales</taxon>
        <taxon>Dipodascaceae</taxon>
        <taxon>Geotrichum</taxon>
    </lineage>
</organism>
<evidence type="ECO:0000256" key="2">
    <source>
        <dbReference type="ARBA" id="ARBA00004443"/>
    </source>
</evidence>
<reference evidence="12" key="2">
    <citation type="journal article" date="2020" name="Front. Microbiol.">
        <title>Phenotypic and Genetic Characterization of the Cheese Ripening Yeast Geotrichum candidum.</title>
        <authorList>
            <person name="Perkins V."/>
            <person name="Vignola S."/>
            <person name="Lessard M.H."/>
            <person name="Plante P.L."/>
            <person name="Corbeil J."/>
            <person name="Dugat-Bony E."/>
            <person name="Frenette M."/>
            <person name="Labrie S."/>
        </authorList>
    </citation>
    <scope>NUCLEOTIDE SEQUENCE</scope>
    <source>
        <strain evidence="12">LMA-70</strain>
    </source>
</reference>
<keyword evidence="5" id="KW-0679">Respiratory chain</keyword>
<keyword evidence="13" id="KW-1185">Reference proteome</keyword>
<comment type="caution">
    <text evidence="11">The sequence shown here is derived from an EMBL/GenBank/DDBJ whole genome shotgun (WGS) entry which is preliminary data.</text>
</comment>
<keyword evidence="4" id="KW-0813">Transport</keyword>
<keyword evidence="8" id="KW-0496">Mitochondrion</keyword>
<feature type="domain" description="Ribosomal protein/NADH dehydrogenase" evidence="10">
    <location>
        <begin position="20"/>
        <end position="93"/>
    </location>
</feature>
<gene>
    <name evidence="11" type="ORF">BN980_GECA02s07908g</name>
    <name evidence="12" type="ORF">DV451_001161</name>
</gene>
<evidence type="ECO:0000256" key="4">
    <source>
        <dbReference type="ARBA" id="ARBA00022448"/>
    </source>
</evidence>
<evidence type="ECO:0000256" key="1">
    <source>
        <dbReference type="ARBA" id="ARBA00003195"/>
    </source>
</evidence>
<dbReference type="EMBL" id="CCBN010000002">
    <property type="protein sequence ID" value="CDO52239.1"/>
    <property type="molecule type" value="Genomic_DNA"/>
</dbReference>
<protein>
    <submittedName>
        <fullName evidence="11">NI8M subunit of mitochondrial NADH:ubiquinone oxidoreductase (Complex I), putative</fullName>
    </submittedName>
</protein>
<evidence type="ECO:0000256" key="6">
    <source>
        <dbReference type="ARBA" id="ARBA00022792"/>
    </source>
</evidence>
<dbReference type="PANTHER" id="PTHR12878">
    <property type="entry name" value="NADH-UBIQUINONE OXIDOREDUCTASE B8 SUBUNIT"/>
    <property type="match status" value="1"/>
</dbReference>
<dbReference type="InterPro" id="IPR016464">
    <property type="entry name" value="NADH_Ub_cplx-1_asu_su-2"/>
</dbReference>
<comment type="subcellular location">
    <subcellularLocation>
        <location evidence="2">Mitochondrion inner membrane</location>
        <topology evidence="2">Peripheral membrane protein</topology>
        <orientation evidence="2">Matrix side</orientation>
    </subcellularLocation>
</comment>
<evidence type="ECO:0000256" key="7">
    <source>
        <dbReference type="ARBA" id="ARBA00022982"/>
    </source>
</evidence>
<evidence type="ECO:0000256" key="9">
    <source>
        <dbReference type="ARBA" id="ARBA00023136"/>
    </source>
</evidence>
<proteinExistence type="inferred from homology"/>